<dbReference type="FunFam" id="3.30.559.10:FF:000012">
    <property type="entry name" value="Non-ribosomal peptide synthetase"/>
    <property type="match status" value="1"/>
</dbReference>
<name>A0A7Y7XHM8_9PSED</name>
<accession>A0A7Y7XHM8</accession>
<sequence length="584" mass="64156">MNPRDAQQLARRFIALPEEKRRVFLAAMDREGVDFSLLPIVDGDGVAERDGLSYAQQRLWFLWQLEPTGAAYNLPMAVRLNGVLELSALEQAFSALVARHECLRTTFGQDGERAFQRVAEPSAVRIALSDLSALAPELRGQRARQAMAEEAGQAFDLERGPLLSIRLLRLAEQEHVLLLTLHHIIADGWSMNILVEEFTRLYDACVAGQAPSLPPLSVHYRDYALWQRSWLEAGERERQLAYWRGHLGEEHPVLELPTDRAHPAQASHRGARLEVQVDGQLRQQLKTLAQRQGVTLFVVLLATFKTLLYRYSGQTDIRVGGLIANRTRSETEGLIGFFVNTQVLRSEVSGQQSFAELLHSVREAAAGAQAHQELPFDALIEALQPARSQSHNPLFQVMFNHQPLVTDVQGKTLACGLQVVHLSDEEGAAGSREHAAASDLMLETREEGEQLFAAFTYATDIFDGATIARLAEHWRNLLSAVCEDPQQAIGQLPMLAPEELAQLLGDATGKAALATEPVLLPQLFEAQVRRTPEATALILAEPQPLVGAGLPAMASEQTAQDSGAPSLASQLLQGEGHDDILAVG</sequence>
<evidence type="ECO:0000313" key="2">
    <source>
        <dbReference type="EMBL" id="NWC00065.1"/>
    </source>
</evidence>
<dbReference type="CDD" id="cd19531">
    <property type="entry name" value="LCL_NRPS-like"/>
    <property type="match status" value="1"/>
</dbReference>
<gene>
    <name evidence="2" type="ORF">HX882_29760</name>
</gene>
<dbReference type="InterPro" id="IPR023213">
    <property type="entry name" value="CAT-like_dom_sf"/>
</dbReference>
<dbReference type="PANTHER" id="PTHR45398:SF1">
    <property type="entry name" value="ENZYME, PUTATIVE (JCVI)-RELATED"/>
    <property type="match status" value="1"/>
</dbReference>
<organism evidence="2 3">
    <name type="scientific">Pseudomonas gingeri</name>
    <dbReference type="NCBI Taxonomy" id="117681"/>
    <lineage>
        <taxon>Bacteria</taxon>
        <taxon>Pseudomonadati</taxon>
        <taxon>Pseudomonadota</taxon>
        <taxon>Gammaproteobacteria</taxon>
        <taxon>Pseudomonadales</taxon>
        <taxon>Pseudomonadaceae</taxon>
        <taxon>Pseudomonas</taxon>
    </lineage>
</organism>
<dbReference type="PANTHER" id="PTHR45398">
    <property type="match status" value="1"/>
</dbReference>
<proteinExistence type="predicted"/>
<dbReference type="Gene3D" id="3.30.559.10">
    <property type="entry name" value="Chloramphenicol acetyltransferase-like domain"/>
    <property type="match status" value="1"/>
</dbReference>
<dbReference type="Proteomes" id="UP000539985">
    <property type="component" value="Unassembled WGS sequence"/>
</dbReference>
<dbReference type="GO" id="GO:0003824">
    <property type="term" value="F:catalytic activity"/>
    <property type="evidence" value="ECO:0007669"/>
    <property type="project" value="InterPro"/>
</dbReference>
<dbReference type="Pfam" id="PF00668">
    <property type="entry name" value="Condensation"/>
    <property type="match status" value="1"/>
</dbReference>
<comment type="caution">
    <text evidence="2">The sequence shown here is derived from an EMBL/GenBank/DDBJ whole genome shotgun (WGS) entry which is preliminary data.</text>
</comment>
<evidence type="ECO:0000259" key="1">
    <source>
        <dbReference type="Pfam" id="PF00668"/>
    </source>
</evidence>
<dbReference type="Gene3D" id="3.30.559.30">
    <property type="entry name" value="Nonribosomal peptide synthetase, condensation domain"/>
    <property type="match status" value="1"/>
</dbReference>
<dbReference type="AlphaFoldDB" id="A0A7Y7XHM8"/>
<dbReference type="EMBL" id="JACAQB010000028">
    <property type="protein sequence ID" value="NWC00065.1"/>
    <property type="molecule type" value="Genomic_DNA"/>
</dbReference>
<feature type="non-terminal residue" evidence="2">
    <location>
        <position position="584"/>
    </location>
</feature>
<dbReference type="RefSeq" id="WP_256261572.1">
    <property type="nucleotide sequence ID" value="NZ_JACAQB010000028.1"/>
</dbReference>
<feature type="domain" description="Condensation" evidence="1">
    <location>
        <begin position="52"/>
        <end position="504"/>
    </location>
</feature>
<protein>
    <submittedName>
        <fullName evidence="2">Non-ribosomal peptide synthetase</fullName>
    </submittedName>
</protein>
<evidence type="ECO:0000313" key="3">
    <source>
        <dbReference type="Proteomes" id="UP000539985"/>
    </source>
</evidence>
<dbReference type="SUPFAM" id="SSF52777">
    <property type="entry name" value="CoA-dependent acyltransferases"/>
    <property type="match status" value="2"/>
</dbReference>
<dbReference type="InterPro" id="IPR001242">
    <property type="entry name" value="Condensation_dom"/>
</dbReference>
<reference evidence="2 3" key="1">
    <citation type="submission" date="2020-04" db="EMBL/GenBank/DDBJ databases">
        <title>Molecular characterization of pseudomonads from Agaricus bisporus reveal novel blotch 2 pathogens in Western Europe.</title>
        <authorList>
            <person name="Taparia T."/>
            <person name="Krijger M."/>
            <person name="Haynes E."/>
            <person name="Elpinstone J.G."/>
            <person name="Noble R."/>
            <person name="Van Der Wolf J."/>
        </authorList>
    </citation>
    <scope>NUCLEOTIDE SEQUENCE [LARGE SCALE GENOMIC DNA]</scope>
    <source>
        <strain evidence="2 3">H7001</strain>
    </source>
</reference>